<dbReference type="EMBL" id="CAFBLS010000175">
    <property type="protein sequence ID" value="CAB4881468.1"/>
    <property type="molecule type" value="Genomic_DNA"/>
</dbReference>
<organism evidence="1">
    <name type="scientific">freshwater metagenome</name>
    <dbReference type="NCBI Taxonomy" id="449393"/>
    <lineage>
        <taxon>unclassified sequences</taxon>
        <taxon>metagenomes</taxon>
        <taxon>ecological metagenomes</taxon>
    </lineage>
</organism>
<name>A0A6J7EIF6_9ZZZZ</name>
<protein>
    <submittedName>
        <fullName evidence="1">Unannotated protein</fullName>
    </submittedName>
</protein>
<accession>A0A6J7EIF6</accession>
<proteinExistence type="predicted"/>
<gene>
    <name evidence="1" type="ORF">UFOPK3402_01350</name>
</gene>
<evidence type="ECO:0000313" key="1">
    <source>
        <dbReference type="EMBL" id="CAB4881468.1"/>
    </source>
</evidence>
<reference evidence="1" key="1">
    <citation type="submission" date="2020-05" db="EMBL/GenBank/DDBJ databases">
        <authorList>
            <person name="Chiriac C."/>
            <person name="Salcher M."/>
            <person name="Ghai R."/>
            <person name="Kavagutti S V."/>
        </authorList>
    </citation>
    <scope>NUCLEOTIDE SEQUENCE</scope>
</reference>
<sequence>MRRTFSVLAFVTISTVFLSGLTAPGAGAATILDAPGRVAAALPLDQATEDKAKDDKVKFGLPAFRVRELEYALGRLASRDTRGVMPSLYRGKWFVKKAEHLRRCIMMHESHADYRAVSVGGKYRGAYQMNRPLFVGAAWMMIPEVRRDMGPQGVAIVKRLMRMKTHLWPRYWQDRAFWRVWAKGEGRRHWRTTVRGC</sequence>
<dbReference type="AlphaFoldDB" id="A0A6J7EIF6"/>